<evidence type="ECO:0000313" key="2">
    <source>
        <dbReference type="Proteomes" id="UP000784294"/>
    </source>
</evidence>
<dbReference type="Proteomes" id="UP000784294">
    <property type="component" value="Unassembled WGS sequence"/>
</dbReference>
<accession>A0A3S5C9H3</accession>
<proteinExistence type="predicted"/>
<dbReference type="EMBL" id="CAAALY010289028">
    <property type="protein sequence ID" value="VEL44072.1"/>
    <property type="molecule type" value="Genomic_DNA"/>
</dbReference>
<keyword evidence="2" id="KW-1185">Reference proteome</keyword>
<gene>
    <name evidence="1" type="ORF">PXEA_LOCUS37512</name>
</gene>
<organism evidence="1 2">
    <name type="scientific">Protopolystoma xenopodis</name>
    <dbReference type="NCBI Taxonomy" id="117903"/>
    <lineage>
        <taxon>Eukaryota</taxon>
        <taxon>Metazoa</taxon>
        <taxon>Spiralia</taxon>
        <taxon>Lophotrochozoa</taxon>
        <taxon>Platyhelminthes</taxon>
        <taxon>Monogenea</taxon>
        <taxon>Polyopisthocotylea</taxon>
        <taxon>Polystomatidea</taxon>
        <taxon>Polystomatidae</taxon>
        <taxon>Protopolystoma</taxon>
    </lineage>
</organism>
<protein>
    <submittedName>
        <fullName evidence="1">Uncharacterized protein</fullName>
    </submittedName>
</protein>
<comment type="caution">
    <text evidence="1">The sequence shown here is derived from an EMBL/GenBank/DDBJ whole genome shotgun (WGS) entry which is preliminary data.</text>
</comment>
<reference evidence="1" key="1">
    <citation type="submission" date="2018-11" db="EMBL/GenBank/DDBJ databases">
        <authorList>
            <consortium name="Pathogen Informatics"/>
        </authorList>
    </citation>
    <scope>NUCLEOTIDE SEQUENCE</scope>
</reference>
<dbReference type="AlphaFoldDB" id="A0A3S5C9H3"/>
<evidence type="ECO:0000313" key="1">
    <source>
        <dbReference type="EMBL" id="VEL44072.1"/>
    </source>
</evidence>
<name>A0A3S5C9H3_9PLAT</name>
<sequence length="45" mass="4876">MQLLPNTTFTRPLSASSTVAMRVFTPGSLSLSFLLSCSHSLFWAA</sequence>